<evidence type="ECO:0000256" key="1">
    <source>
        <dbReference type="ARBA" id="ARBA00022801"/>
    </source>
</evidence>
<dbReference type="GO" id="GO:0004553">
    <property type="term" value="F:hydrolase activity, hydrolyzing O-glycosyl compounds"/>
    <property type="evidence" value="ECO:0007669"/>
    <property type="project" value="TreeGrafter"/>
</dbReference>
<proteinExistence type="predicted"/>
<dbReference type="PANTHER" id="PTHR16138:SF7">
    <property type="entry name" value="PALMITOYL-PROTEIN THIOESTERASE ABHD10, MITOCHONDRIAL"/>
    <property type="match status" value="1"/>
</dbReference>
<protein>
    <submittedName>
        <fullName evidence="2">Uncharacterized protein</fullName>
    </submittedName>
</protein>
<organism evidence="2">
    <name type="scientific">marine metagenome</name>
    <dbReference type="NCBI Taxonomy" id="408172"/>
    <lineage>
        <taxon>unclassified sequences</taxon>
        <taxon>metagenomes</taxon>
        <taxon>ecological metagenomes</taxon>
    </lineage>
</organism>
<feature type="non-terminal residue" evidence="2">
    <location>
        <position position="68"/>
    </location>
</feature>
<accession>A0A382IVI9</accession>
<keyword evidence="1" id="KW-0378">Hydrolase</keyword>
<sequence length="68" mass="7400">MSMLIDASMTNEPEPRFLTQEDGTRIAYHHTLGKAPGVIFCGGFMSDMTGTKATALEKACKDQGRAYT</sequence>
<gene>
    <name evidence="2" type="ORF">METZ01_LOCUS256066</name>
</gene>
<dbReference type="EMBL" id="UINC01069662">
    <property type="protein sequence ID" value="SVC03212.1"/>
    <property type="molecule type" value="Genomic_DNA"/>
</dbReference>
<name>A0A382IVI9_9ZZZZ</name>
<dbReference type="PANTHER" id="PTHR16138">
    <property type="entry name" value="MYCOPHENOLIC ACID ACYL-GLUCURONIDE ESTERASE, MITOCHONDRIAL"/>
    <property type="match status" value="1"/>
</dbReference>
<reference evidence="2" key="1">
    <citation type="submission" date="2018-05" db="EMBL/GenBank/DDBJ databases">
        <authorList>
            <person name="Lanie J.A."/>
            <person name="Ng W.-L."/>
            <person name="Kazmierczak K.M."/>
            <person name="Andrzejewski T.M."/>
            <person name="Davidsen T.M."/>
            <person name="Wayne K.J."/>
            <person name="Tettelin H."/>
            <person name="Glass J.I."/>
            <person name="Rusch D."/>
            <person name="Podicherti R."/>
            <person name="Tsui H.-C.T."/>
            <person name="Winkler M.E."/>
        </authorList>
    </citation>
    <scope>NUCLEOTIDE SEQUENCE</scope>
</reference>
<dbReference type="InterPro" id="IPR052382">
    <property type="entry name" value="ABHD10_acyl-thioesterase"/>
</dbReference>
<evidence type="ECO:0000313" key="2">
    <source>
        <dbReference type="EMBL" id="SVC03212.1"/>
    </source>
</evidence>
<dbReference type="AlphaFoldDB" id="A0A382IVI9"/>